<keyword evidence="7 9" id="KW-0406">Ion transport</keyword>
<feature type="transmembrane region" description="Helical" evidence="9">
    <location>
        <begin position="279"/>
        <end position="298"/>
    </location>
</feature>
<evidence type="ECO:0000256" key="8">
    <source>
        <dbReference type="ARBA" id="ARBA00023136"/>
    </source>
</evidence>
<feature type="transmembrane region" description="Helical" evidence="9">
    <location>
        <begin position="224"/>
        <end position="242"/>
    </location>
</feature>
<feature type="site" description="Determinant of potassium independence" evidence="9">
    <location>
        <position position="460"/>
    </location>
</feature>
<feature type="transmembrane region" description="Helical" evidence="9">
    <location>
        <begin position="325"/>
        <end position="349"/>
    </location>
</feature>
<comment type="function">
    <text evidence="9">Proton pump that utilizes the energy of pyrophosphate hydrolysis as the driving force for proton movement across the membrane. Generates a proton motive force.</text>
</comment>
<dbReference type="GO" id="GO:0009678">
    <property type="term" value="F:diphosphate hydrolysis-driven proton transmembrane transporter activity"/>
    <property type="evidence" value="ECO:0007669"/>
    <property type="project" value="UniProtKB-UniRule"/>
</dbReference>
<name>A0A1F5VHI2_9BACT</name>
<reference evidence="10 11" key="1">
    <citation type="journal article" date="2016" name="Nat. Commun.">
        <title>Thousands of microbial genomes shed light on interconnected biogeochemical processes in an aquifer system.</title>
        <authorList>
            <person name="Anantharaman K."/>
            <person name="Brown C.T."/>
            <person name="Hug L.A."/>
            <person name="Sharon I."/>
            <person name="Castelle C.J."/>
            <person name="Probst A.J."/>
            <person name="Thomas B.C."/>
            <person name="Singh A."/>
            <person name="Wilkins M.J."/>
            <person name="Karaoz U."/>
            <person name="Brodie E.L."/>
            <person name="Williams K.H."/>
            <person name="Hubbard S.S."/>
            <person name="Banfield J.F."/>
        </authorList>
    </citation>
    <scope>NUCLEOTIDE SEQUENCE [LARGE SCALE GENOMIC DNA]</scope>
</reference>
<keyword evidence="4 9" id="KW-0460">Magnesium</keyword>
<dbReference type="STRING" id="1798325.A2834_02455"/>
<evidence type="ECO:0000256" key="6">
    <source>
        <dbReference type="ARBA" id="ARBA00022989"/>
    </source>
</evidence>
<dbReference type="GO" id="GO:0004427">
    <property type="term" value="F:inorganic diphosphate phosphatase activity"/>
    <property type="evidence" value="ECO:0007669"/>
    <property type="project" value="UniProtKB-UniRule"/>
</dbReference>
<feature type="transmembrane region" description="Helical" evidence="9">
    <location>
        <begin position="502"/>
        <end position="521"/>
    </location>
</feature>
<keyword evidence="8 9" id="KW-0472">Membrane</keyword>
<comment type="catalytic activity">
    <reaction evidence="9">
        <text>diphosphate + H2O + H(+)(in) = 2 phosphate + 2 H(+)(out)</text>
        <dbReference type="Rhea" id="RHEA:13973"/>
        <dbReference type="ChEBI" id="CHEBI:15377"/>
        <dbReference type="ChEBI" id="CHEBI:15378"/>
        <dbReference type="ChEBI" id="CHEBI:33019"/>
        <dbReference type="ChEBI" id="CHEBI:43474"/>
        <dbReference type="EC" id="7.1.3.1"/>
    </reaction>
</comment>
<keyword evidence="9" id="KW-0375">Hydrogen ion transport</keyword>
<evidence type="ECO:0000313" key="10">
    <source>
        <dbReference type="EMBL" id="OGF62919.1"/>
    </source>
</evidence>
<evidence type="ECO:0000256" key="2">
    <source>
        <dbReference type="ARBA" id="ARBA00022448"/>
    </source>
</evidence>
<proteinExistence type="inferred from homology"/>
<evidence type="ECO:0000256" key="4">
    <source>
        <dbReference type="ARBA" id="ARBA00022842"/>
    </source>
</evidence>
<keyword evidence="5 9" id="KW-1278">Translocase</keyword>
<protein>
    <recommendedName>
        <fullName evidence="9">K(+)-insensitive pyrophosphate-energized proton pump</fullName>
        <ecNumber evidence="9">7.1.3.1</ecNumber>
    </recommendedName>
    <alternativeName>
        <fullName evidence="9">Membrane-bound proton-translocating pyrophosphatase</fullName>
    </alternativeName>
    <alternativeName>
        <fullName evidence="9">Pyrophosphate-energized inorganic pyrophosphatase</fullName>
        <shortName evidence="9">H(+)-PPase</shortName>
    </alternativeName>
</protein>
<dbReference type="NCBIfam" id="NF001951">
    <property type="entry name" value="PRK00733.1-2"/>
    <property type="match status" value="1"/>
</dbReference>
<evidence type="ECO:0000256" key="5">
    <source>
        <dbReference type="ARBA" id="ARBA00022967"/>
    </source>
</evidence>
<feature type="transmembrane region" description="Helical" evidence="9">
    <location>
        <begin position="6"/>
        <end position="25"/>
    </location>
</feature>
<dbReference type="Proteomes" id="UP000179251">
    <property type="component" value="Unassembled WGS sequence"/>
</dbReference>
<organism evidence="10 11">
    <name type="scientific">Candidatus Giovannonibacteria bacterium RIFCSPHIGHO2_01_FULL_45_23</name>
    <dbReference type="NCBI Taxonomy" id="1798325"/>
    <lineage>
        <taxon>Bacteria</taxon>
        <taxon>Candidatus Giovannoniibacteriota</taxon>
    </lineage>
</organism>
<feature type="transmembrane region" description="Helical" evidence="9">
    <location>
        <begin position="402"/>
        <end position="422"/>
    </location>
</feature>
<evidence type="ECO:0000256" key="1">
    <source>
        <dbReference type="ARBA" id="ARBA00004127"/>
    </source>
</evidence>
<feature type="transmembrane region" description="Helical" evidence="9">
    <location>
        <begin position="248"/>
        <end position="267"/>
    </location>
</feature>
<dbReference type="PIRSF" id="PIRSF001265">
    <property type="entry name" value="H+-PPase"/>
    <property type="match status" value="1"/>
</dbReference>
<accession>A0A1F5VHI2</accession>
<feature type="transmembrane region" description="Helical" evidence="9">
    <location>
        <begin position="54"/>
        <end position="72"/>
    </location>
</feature>
<feature type="transmembrane region" description="Helical" evidence="9">
    <location>
        <begin position="78"/>
        <end position="99"/>
    </location>
</feature>
<dbReference type="AlphaFoldDB" id="A0A1F5VHI2"/>
<feature type="transmembrane region" description="Helical" evidence="9">
    <location>
        <begin position="465"/>
        <end position="482"/>
    </location>
</feature>
<dbReference type="GO" id="GO:0005886">
    <property type="term" value="C:plasma membrane"/>
    <property type="evidence" value="ECO:0007669"/>
    <property type="project" value="UniProtKB-SubCell"/>
</dbReference>
<feature type="transmembrane region" description="Helical" evidence="9">
    <location>
        <begin position="370"/>
        <end position="396"/>
    </location>
</feature>
<comment type="similarity">
    <text evidence="9">Belongs to the H(+)-translocating pyrophosphatase (TC 3.A.10) family. K(+)-insensitive subfamily.</text>
</comment>
<evidence type="ECO:0000256" key="9">
    <source>
        <dbReference type="HAMAP-Rule" id="MF_01129"/>
    </source>
</evidence>
<dbReference type="NCBIfam" id="TIGR01104">
    <property type="entry name" value="V_PPase"/>
    <property type="match status" value="1"/>
</dbReference>
<dbReference type="GO" id="GO:0000287">
    <property type="term" value="F:magnesium ion binding"/>
    <property type="evidence" value="ECO:0007669"/>
    <property type="project" value="UniProtKB-UniRule"/>
</dbReference>
<evidence type="ECO:0000256" key="7">
    <source>
        <dbReference type="ARBA" id="ARBA00023065"/>
    </source>
</evidence>
<sequence>MTIEYFAIGTSIISILFALILRSSMKKEPEGDEKMREIAEAIREGSRAFLKRQFKSVFIVGAVIAAALWYFLGNLIVLGFAVGALASSLAAFLGMQTAVMANVRVTEAAKTGLSRAFSLAFRGGSVTGFLVVGLGLLVVAGFWLWARDLAALVGVGFGGSLISVFSRLGGGIYTKAADVGADLVGKTEAGIPEDDPRNPAVIADNVGDNVGDCAGMAADLFETYAVTLIAGMLLGGSVFAGADAATLLPLILGALAIWASIIGFFFVRISDSSKIMLGLYKGLAAAGILSAAGFYWAIQKLVAKPGEAEFGGMFANIIKIPGSPIWYFFSALVGLIVVLGIVLITEYYTSKKFRPVKSIAESSKSGHGTNIIMGLAMSLESTALPAVLIAFAAYLAYYFAGLYGVALSAVSMLSMAGIIVAIDSFGPITDNAGGIAEMAGLPKNVREVTDLLDAVGNTTKAVTKGYAIASAGLAAMVLFSAYASDLLLKNISAVFELSDPLVITGLFLGAALPYVFGSLAMKSVGKSAGAVVLEVRRQFKEIPGIMQGTAKPDYARAVDIVTRAALREMILPAILPIFVTIIVGFFLGPQALGGLLIGVIITGFFMAISMTSGGAAWDNAKKFIEEGNYGGKGSDAHKAAVTGDTVGDPYKDTAGPAINPMIKVVNIVALLLVQFL</sequence>
<comment type="caution">
    <text evidence="10">The sequence shown here is derived from an EMBL/GenBank/DDBJ whole genome shotgun (WGS) entry which is preliminary data.</text>
</comment>
<evidence type="ECO:0000256" key="3">
    <source>
        <dbReference type="ARBA" id="ARBA00022692"/>
    </source>
</evidence>
<feature type="transmembrane region" description="Helical" evidence="9">
    <location>
        <begin position="149"/>
        <end position="168"/>
    </location>
</feature>
<dbReference type="HAMAP" id="MF_01129">
    <property type="entry name" value="PPase_energized_pump"/>
    <property type="match status" value="1"/>
</dbReference>
<keyword evidence="9" id="KW-1003">Cell membrane</keyword>
<dbReference type="PANTHER" id="PTHR31998">
    <property type="entry name" value="K(+)-INSENSITIVE PYROPHOSPHATE-ENERGIZED PROTON PUMP"/>
    <property type="match status" value="1"/>
</dbReference>
<dbReference type="EC" id="7.1.3.1" evidence="9"/>
<evidence type="ECO:0000313" key="11">
    <source>
        <dbReference type="Proteomes" id="UP000179251"/>
    </source>
</evidence>
<dbReference type="NCBIfam" id="NF001960">
    <property type="entry name" value="PRK00733.3-5"/>
    <property type="match status" value="1"/>
</dbReference>
<comment type="subcellular location">
    <subcellularLocation>
        <location evidence="9">Cell membrane</location>
        <topology evidence="9">Multi-pass membrane protein</topology>
    </subcellularLocation>
    <subcellularLocation>
        <location evidence="1">Endomembrane system</location>
        <topology evidence="1">Multi-pass membrane protein</topology>
    </subcellularLocation>
</comment>
<gene>
    <name evidence="9 10" type="primary">hppA</name>
    <name evidence="10" type="ORF">A2834_02455</name>
</gene>
<dbReference type="GO" id="GO:0012505">
    <property type="term" value="C:endomembrane system"/>
    <property type="evidence" value="ECO:0007669"/>
    <property type="project" value="UniProtKB-SubCell"/>
</dbReference>
<comment type="caution">
    <text evidence="9">Lacks conserved residue(s) required for the propagation of feature annotation.</text>
</comment>
<feature type="transmembrane region" description="Helical" evidence="9">
    <location>
        <begin position="569"/>
        <end position="588"/>
    </location>
</feature>
<keyword evidence="2 9" id="KW-0813">Transport</keyword>
<comment type="cofactor">
    <cofactor evidence="9">
        <name>Mg(2+)</name>
        <dbReference type="ChEBI" id="CHEBI:18420"/>
    </cofactor>
</comment>
<feature type="transmembrane region" description="Helical" evidence="9">
    <location>
        <begin position="594"/>
        <end position="617"/>
    </location>
</feature>
<dbReference type="InterPro" id="IPR004131">
    <property type="entry name" value="PPase-energised_H-pump"/>
</dbReference>
<dbReference type="Pfam" id="PF03030">
    <property type="entry name" value="H_PPase"/>
    <property type="match status" value="1"/>
</dbReference>
<comment type="subunit">
    <text evidence="9">Homodimer.</text>
</comment>
<keyword evidence="3 9" id="KW-0812">Transmembrane</keyword>
<keyword evidence="6 9" id="KW-1133">Transmembrane helix</keyword>
<dbReference type="EMBL" id="MFHD01000010">
    <property type="protein sequence ID" value="OGF62919.1"/>
    <property type="molecule type" value="Genomic_DNA"/>
</dbReference>
<feature type="transmembrane region" description="Helical" evidence="9">
    <location>
        <begin position="119"/>
        <end position="143"/>
    </location>
</feature>